<name>A0A915KD33_ROMCU</name>
<reference evidence="3" key="1">
    <citation type="submission" date="2022-11" db="UniProtKB">
        <authorList>
            <consortium name="WormBaseParasite"/>
        </authorList>
    </citation>
    <scope>IDENTIFICATION</scope>
</reference>
<organism evidence="2 3">
    <name type="scientific">Romanomermis culicivorax</name>
    <name type="common">Nematode worm</name>
    <dbReference type="NCBI Taxonomy" id="13658"/>
    <lineage>
        <taxon>Eukaryota</taxon>
        <taxon>Metazoa</taxon>
        <taxon>Ecdysozoa</taxon>
        <taxon>Nematoda</taxon>
        <taxon>Enoplea</taxon>
        <taxon>Dorylaimia</taxon>
        <taxon>Mermithida</taxon>
        <taxon>Mermithoidea</taxon>
        <taxon>Mermithidae</taxon>
        <taxon>Romanomermis</taxon>
    </lineage>
</organism>
<dbReference type="AlphaFoldDB" id="A0A915KD33"/>
<evidence type="ECO:0000313" key="2">
    <source>
        <dbReference type="Proteomes" id="UP000887565"/>
    </source>
</evidence>
<proteinExistence type="predicted"/>
<dbReference type="Proteomes" id="UP000887565">
    <property type="component" value="Unplaced"/>
</dbReference>
<keyword evidence="2" id="KW-1185">Reference proteome</keyword>
<protein>
    <submittedName>
        <fullName evidence="3">Uncharacterized protein</fullName>
    </submittedName>
</protein>
<evidence type="ECO:0000256" key="1">
    <source>
        <dbReference type="SAM" id="MobiDB-lite"/>
    </source>
</evidence>
<dbReference type="WBParaSite" id="nRc.2.0.1.t36622-RA">
    <property type="protein sequence ID" value="nRc.2.0.1.t36622-RA"/>
    <property type="gene ID" value="nRc.2.0.1.g36622"/>
</dbReference>
<feature type="region of interest" description="Disordered" evidence="1">
    <location>
        <begin position="40"/>
        <end position="64"/>
    </location>
</feature>
<sequence length="64" mass="6801">MPVTMDLLMTPQFVNHANILASYCIPKTRTVKLAPATNATSPAPLARTFTQGPPLGISTDSAME</sequence>
<evidence type="ECO:0000313" key="3">
    <source>
        <dbReference type="WBParaSite" id="nRc.2.0.1.t36622-RA"/>
    </source>
</evidence>
<accession>A0A915KD33</accession>